<protein>
    <submittedName>
        <fullName evidence="1">Uncharacterized protein</fullName>
    </submittedName>
</protein>
<name>A0A0C3KGF3_PISTI</name>
<reference evidence="1 2" key="1">
    <citation type="submission" date="2014-04" db="EMBL/GenBank/DDBJ databases">
        <authorList>
            <consortium name="DOE Joint Genome Institute"/>
            <person name="Kuo A."/>
            <person name="Kohler A."/>
            <person name="Costa M.D."/>
            <person name="Nagy L.G."/>
            <person name="Floudas D."/>
            <person name="Copeland A."/>
            <person name="Barry K.W."/>
            <person name="Cichocki N."/>
            <person name="Veneault-Fourrey C."/>
            <person name="LaButti K."/>
            <person name="Lindquist E.A."/>
            <person name="Lipzen A."/>
            <person name="Lundell T."/>
            <person name="Morin E."/>
            <person name="Murat C."/>
            <person name="Sun H."/>
            <person name="Tunlid A."/>
            <person name="Henrissat B."/>
            <person name="Grigoriev I.V."/>
            <person name="Hibbett D.S."/>
            <person name="Martin F."/>
            <person name="Nordberg H.P."/>
            <person name="Cantor M.N."/>
            <person name="Hua S.X."/>
        </authorList>
    </citation>
    <scope>NUCLEOTIDE SEQUENCE [LARGE SCALE GENOMIC DNA]</scope>
    <source>
        <strain evidence="1 2">Marx 270</strain>
    </source>
</reference>
<reference evidence="2" key="2">
    <citation type="submission" date="2015-01" db="EMBL/GenBank/DDBJ databases">
        <title>Evolutionary Origins and Diversification of the Mycorrhizal Mutualists.</title>
        <authorList>
            <consortium name="DOE Joint Genome Institute"/>
            <consortium name="Mycorrhizal Genomics Consortium"/>
            <person name="Kohler A."/>
            <person name="Kuo A."/>
            <person name="Nagy L.G."/>
            <person name="Floudas D."/>
            <person name="Copeland A."/>
            <person name="Barry K.W."/>
            <person name="Cichocki N."/>
            <person name="Veneault-Fourrey C."/>
            <person name="LaButti K."/>
            <person name="Lindquist E.A."/>
            <person name="Lipzen A."/>
            <person name="Lundell T."/>
            <person name="Morin E."/>
            <person name="Murat C."/>
            <person name="Riley R."/>
            <person name="Ohm R."/>
            <person name="Sun H."/>
            <person name="Tunlid A."/>
            <person name="Henrissat B."/>
            <person name="Grigoriev I.V."/>
            <person name="Hibbett D.S."/>
            <person name="Martin F."/>
        </authorList>
    </citation>
    <scope>NUCLEOTIDE SEQUENCE [LARGE SCALE GENOMIC DNA]</scope>
    <source>
        <strain evidence="2">Marx 270</strain>
    </source>
</reference>
<evidence type="ECO:0000313" key="2">
    <source>
        <dbReference type="Proteomes" id="UP000054217"/>
    </source>
</evidence>
<organism evidence="1 2">
    <name type="scientific">Pisolithus tinctorius Marx 270</name>
    <dbReference type="NCBI Taxonomy" id="870435"/>
    <lineage>
        <taxon>Eukaryota</taxon>
        <taxon>Fungi</taxon>
        <taxon>Dikarya</taxon>
        <taxon>Basidiomycota</taxon>
        <taxon>Agaricomycotina</taxon>
        <taxon>Agaricomycetes</taxon>
        <taxon>Agaricomycetidae</taxon>
        <taxon>Boletales</taxon>
        <taxon>Sclerodermatineae</taxon>
        <taxon>Pisolithaceae</taxon>
        <taxon>Pisolithus</taxon>
    </lineage>
</organism>
<gene>
    <name evidence="1" type="ORF">M404DRAFT_321889</name>
</gene>
<proteinExistence type="predicted"/>
<dbReference type="EMBL" id="KN831956">
    <property type="protein sequence ID" value="KIO08677.1"/>
    <property type="molecule type" value="Genomic_DNA"/>
</dbReference>
<dbReference type="Proteomes" id="UP000054217">
    <property type="component" value="Unassembled WGS sequence"/>
</dbReference>
<dbReference type="HOGENOM" id="CLU_3051320_0_0_1"/>
<dbReference type="AlphaFoldDB" id="A0A0C3KGF3"/>
<sequence>MILSMVPQCTVNWRSQPLAAPPWPVLWPTATAENSVPPDALLVSRPLCCPYTAC</sequence>
<evidence type="ECO:0000313" key="1">
    <source>
        <dbReference type="EMBL" id="KIO08677.1"/>
    </source>
</evidence>
<accession>A0A0C3KGF3</accession>
<keyword evidence="2" id="KW-1185">Reference proteome</keyword>
<dbReference type="InParanoid" id="A0A0C3KGF3"/>